<evidence type="ECO:0000256" key="6">
    <source>
        <dbReference type="ARBA" id="ARBA00022982"/>
    </source>
</evidence>
<dbReference type="GO" id="GO:0009055">
    <property type="term" value="F:electron transfer activity"/>
    <property type="evidence" value="ECO:0007669"/>
    <property type="project" value="InterPro"/>
</dbReference>
<organism evidence="9 10">
    <name type="scientific">Actinomadura madurae</name>
    <dbReference type="NCBI Taxonomy" id="1993"/>
    <lineage>
        <taxon>Bacteria</taxon>
        <taxon>Bacillati</taxon>
        <taxon>Actinomycetota</taxon>
        <taxon>Actinomycetes</taxon>
        <taxon>Streptosporangiales</taxon>
        <taxon>Thermomonosporaceae</taxon>
        <taxon>Actinomadura</taxon>
    </lineage>
</organism>
<evidence type="ECO:0000256" key="2">
    <source>
        <dbReference type="ARBA" id="ARBA00007557"/>
    </source>
</evidence>
<gene>
    <name evidence="9" type="ORF">SAMN04489713_10117</name>
</gene>
<dbReference type="eggNOG" id="COG2086">
    <property type="taxonomic scope" value="Bacteria"/>
</dbReference>
<evidence type="ECO:0000259" key="8">
    <source>
        <dbReference type="SMART" id="SM00893"/>
    </source>
</evidence>
<dbReference type="FunCoup" id="A0A1I4VTZ4">
    <property type="interactions" value="351"/>
</dbReference>
<proteinExistence type="inferred from homology"/>
<protein>
    <recommendedName>
        <fullName evidence="4">Electron transfer flavoprotein subunit beta</fullName>
    </recommendedName>
</protein>
<keyword evidence="6" id="KW-0249">Electron transport</keyword>
<evidence type="ECO:0000313" key="10">
    <source>
        <dbReference type="Proteomes" id="UP000183413"/>
    </source>
</evidence>
<dbReference type="PANTHER" id="PTHR21294">
    <property type="entry name" value="ELECTRON TRANSFER FLAVOPROTEIN BETA-SUBUNIT"/>
    <property type="match status" value="1"/>
</dbReference>
<evidence type="ECO:0000313" key="9">
    <source>
        <dbReference type="EMBL" id="SFN04635.1"/>
    </source>
</evidence>
<comment type="subunit">
    <text evidence="3">Heterodimer of an alpha and a beta subunit.</text>
</comment>
<dbReference type="InterPro" id="IPR014730">
    <property type="entry name" value="ETF_a/b_N"/>
</dbReference>
<comment type="similarity">
    <text evidence="2">Belongs to the ETF beta-subunit/FixA family.</text>
</comment>
<dbReference type="PIRSF" id="PIRSF000090">
    <property type="entry name" value="Beta-ETF"/>
    <property type="match status" value="1"/>
</dbReference>
<keyword evidence="5" id="KW-0813">Transport</keyword>
<dbReference type="CDD" id="cd01714">
    <property type="entry name" value="ETF_beta"/>
    <property type="match status" value="1"/>
</dbReference>
<evidence type="ECO:0000256" key="3">
    <source>
        <dbReference type="ARBA" id="ARBA00011355"/>
    </source>
</evidence>
<dbReference type="SMART" id="SM00893">
    <property type="entry name" value="ETF"/>
    <property type="match status" value="1"/>
</dbReference>
<accession>A0A1I4VTZ4</accession>
<comment type="function">
    <text evidence="7">The electron transfer flavoprotein serves as a specific electron acceptor for other dehydrogenases. It transfers the electrons to the main respiratory chain via ETF-ubiquinone oxidoreductase (ETF dehydrogenase).</text>
</comment>
<name>A0A1I4VTZ4_9ACTN</name>
<dbReference type="STRING" id="1993.SAMN04489713_10117"/>
<keyword evidence="10" id="KW-1185">Reference proteome</keyword>
<reference evidence="9 10" key="1">
    <citation type="submission" date="2016-10" db="EMBL/GenBank/DDBJ databases">
        <authorList>
            <person name="de Groot N.N."/>
        </authorList>
    </citation>
    <scope>NUCLEOTIDE SEQUENCE [LARGE SCALE GENOMIC DNA]</scope>
    <source>
        <strain evidence="9 10">DSM 43067</strain>
    </source>
</reference>
<evidence type="ECO:0000256" key="5">
    <source>
        <dbReference type="ARBA" id="ARBA00022448"/>
    </source>
</evidence>
<dbReference type="InterPro" id="IPR033948">
    <property type="entry name" value="ETF_beta_N"/>
</dbReference>
<dbReference type="RefSeq" id="WP_075019579.1">
    <property type="nucleotide sequence ID" value="NZ_FOVH01000001.1"/>
</dbReference>
<sequence>MNIVVLVKQVPDTESPRKLKSDDSTLDRAAADGVINELDEYAIEEALRIKEAHGGEVTVLTMGPDKATDSIRKSLAMGADKAVHLNDEGLAGSDALQTSYAIQQALGRTGFDLVVLGSESTDARTGVLAAMLAERLGVAQLSLANKVEIDGTSIKVQRQTDYGFDRVEASLPAVVSVVEKINEPRYPSFKGIMAAKKKSVETLGLGDAGIDAAQVGLANAATEVVDFAEAPPRAKGEIVTDEGDGGAKIAEFLASKKFV</sequence>
<dbReference type="InParanoid" id="A0A1I4VTZ4"/>
<dbReference type="AlphaFoldDB" id="A0A1I4VTZ4"/>
<feature type="domain" description="Electron transfer flavoprotein alpha/beta-subunit N-terminal" evidence="8">
    <location>
        <begin position="23"/>
        <end position="212"/>
    </location>
</feature>
<dbReference type="Gene3D" id="3.40.50.620">
    <property type="entry name" value="HUPs"/>
    <property type="match status" value="1"/>
</dbReference>
<dbReference type="InterPro" id="IPR014729">
    <property type="entry name" value="Rossmann-like_a/b/a_fold"/>
</dbReference>
<evidence type="ECO:0000256" key="4">
    <source>
        <dbReference type="ARBA" id="ARBA00016797"/>
    </source>
</evidence>
<dbReference type="Pfam" id="PF01012">
    <property type="entry name" value="ETF"/>
    <property type="match status" value="1"/>
</dbReference>
<evidence type="ECO:0000256" key="1">
    <source>
        <dbReference type="ARBA" id="ARBA00001974"/>
    </source>
</evidence>
<dbReference type="Proteomes" id="UP000183413">
    <property type="component" value="Unassembled WGS sequence"/>
</dbReference>
<dbReference type="EMBL" id="FOVH01000001">
    <property type="protein sequence ID" value="SFN04635.1"/>
    <property type="molecule type" value="Genomic_DNA"/>
</dbReference>
<dbReference type="SUPFAM" id="SSF52402">
    <property type="entry name" value="Adenine nucleotide alpha hydrolases-like"/>
    <property type="match status" value="1"/>
</dbReference>
<evidence type="ECO:0000256" key="7">
    <source>
        <dbReference type="ARBA" id="ARBA00025649"/>
    </source>
</evidence>
<dbReference type="PANTHER" id="PTHR21294:SF8">
    <property type="entry name" value="ELECTRON TRANSFER FLAVOPROTEIN SUBUNIT BETA"/>
    <property type="match status" value="1"/>
</dbReference>
<dbReference type="InterPro" id="IPR012255">
    <property type="entry name" value="ETF_b"/>
</dbReference>
<dbReference type="GO" id="GO:0005829">
    <property type="term" value="C:cytosol"/>
    <property type="evidence" value="ECO:0007669"/>
    <property type="project" value="TreeGrafter"/>
</dbReference>
<comment type="cofactor">
    <cofactor evidence="1">
        <name>FAD</name>
        <dbReference type="ChEBI" id="CHEBI:57692"/>
    </cofactor>
</comment>